<feature type="region of interest" description="Disordered" evidence="2">
    <location>
        <begin position="284"/>
        <end position="318"/>
    </location>
</feature>
<feature type="compositionally biased region" description="Basic and acidic residues" evidence="2">
    <location>
        <begin position="354"/>
        <end position="373"/>
    </location>
</feature>
<feature type="coiled-coil region" evidence="1">
    <location>
        <begin position="504"/>
        <end position="556"/>
    </location>
</feature>
<protein>
    <submittedName>
        <fullName evidence="3">Uncharacterized protein</fullName>
    </submittedName>
</protein>
<comment type="caution">
    <text evidence="3">The sequence shown here is derived from an EMBL/GenBank/DDBJ whole genome shotgun (WGS) entry which is preliminary data.</text>
</comment>
<keyword evidence="1" id="KW-0175">Coiled coil</keyword>
<accession>A0A0V0R8S7</accession>
<feature type="coiled-coil region" evidence="1">
    <location>
        <begin position="110"/>
        <end position="204"/>
    </location>
</feature>
<feature type="compositionally biased region" description="Polar residues" evidence="2">
    <location>
        <begin position="299"/>
        <end position="314"/>
    </location>
</feature>
<dbReference type="EMBL" id="LDAU01000024">
    <property type="protein sequence ID" value="KRX10714.1"/>
    <property type="molecule type" value="Genomic_DNA"/>
</dbReference>
<evidence type="ECO:0000256" key="1">
    <source>
        <dbReference type="SAM" id="Coils"/>
    </source>
</evidence>
<feature type="region of interest" description="Disordered" evidence="2">
    <location>
        <begin position="354"/>
        <end position="387"/>
    </location>
</feature>
<evidence type="ECO:0000313" key="4">
    <source>
        <dbReference type="Proteomes" id="UP000054937"/>
    </source>
</evidence>
<keyword evidence="4" id="KW-1185">Reference proteome</keyword>
<feature type="compositionally biased region" description="Low complexity" evidence="2">
    <location>
        <begin position="284"/>
        <end position="298"/>
    </location>
</feature>
<dbReference type="Proteomes" id="UP000054937">
    <property type="component" value="Unassembled WGS sequence"/>
</dbReference>
<feature type="compositionally biased region" description="Low complexity" evidence="2">
    <location>
        <begin position="374"/>
        <end position="387"/>
    </location>
</feature>
<dbReference type="AlphaFoldDB" id="A0A0V0R8S7"/>
<gene>
    <name evidence="3" type="ORF">PPERSA_08709</name>
</gene>
<reference evidence="3 4" key="1">
    <citation type="journal article" date="2015" name="Sci. Rep.">
        <title>Genome of the facultative scuticociliatosis pathogen Pseudocohnilembus persalinus provides insight into its virulence through horizontal gene transfer.</title>
        <authorList>
            <person name="Xiong J."/>
            <person name="Wang G."/>
            <person name="Cheng J."/>
            <person name="Tian M."/>
            <person name="Pan X."/>
            <person name="Warren A."/>
            <person name="Jiang C."/>
            <person name="Yuan D."/>
            <person name="Miao W."/>
        </authorList>
    </citation>
    <scope>NUCLEOTIDE SEQUENCE [LARGE SCALE GENOMIC DNA]</scope>
    <source>
        <strain evidence="3">36N120E</strain>
    </source>
</reference>
<dbReference type="OMA" id="IANQDET"/>
<name>A0A0V0R8S7_PSEPJ</name>
<organism evidence="3 4">
    <name type="scientific">Pseudocohnilembus persalinus</name>
    <name type="common">Ciliate</name>
    <dbReference type="NCBI Taxonomy" id="266149"/>
    <lineage>
        <taxon>Eukaryota</taxon>
        <taxon>Sar</taxon>
        <taxon>Alveolata</taxon>
        <taxon>Ciliophora</taxon>
        <taxon>Intramacronucleata</taxon>
        <taxon>Oligohymenophorea</taxon>
        <taxon>Scuticociliatia</taxon>
        <taxon>Philasterida</taxon>
        <taxon>Pseudocohnilembidae</taxon>
        <taxon>Pseudocohnilembus</taxon>
    </lineage>
</organism>
<dbReference type="InParanoid" id="A0A0V0R8S7"/>
<proteinExistence type="predicted"/>
<evidence type="ECO:0000313" key="3">
    <source>
        <dbReference type="EMBL" id="KRX10714.1"/>
    </source>
</evidence>
<sequence length="915" mass="110591">MNYFDQKYTILKGSEREILLQNIIEKQQRQIDFLQRNVQETNQKRQLEFNNEISQNSLVFQQQNQSISSYSKNKSNTKNQRQMEKACQTAQIEDIINQSKVEFNLDSQEKQKLVTENLELKHQVKSLQQLQVQTLELYKKQKLFIEKEQEKVQKLQVQKVDYQEKQDEEIKKFKQKIKKLQNTVQQKEQNYLDLSELYQKQQQELQSYGYIQNTLNPQNGTKKKFQNCVKRLIFMIKAMKQQQNKQLKELRQSIQPILYQRHHSMAFANFDLNKVKNFQDQDQNKSLNQNEQKQQQKNYLRQESQRESLQNQTQKEIDDIQKQSQNFSEDDIFNQILKQEINKHDLIDEQYNEKLKQDEQKQKKQDENEEIKNQNKNQQNQDQQENQQQIKDLVNQLCQISNDLNISYEYQSDLMYDFVSQIQNFKNQNRGILGEDEKFKQKQEEMEFYQEKLDNFKKYVKQVNFKVDNFVKDVEKYQGQIRKKNQFLEKLKQIYQFYEEGNFYEQLQIENFQLKELLQNYQIQQIKNEEEFNEFVKEMQIQMQEMQQYYQQNQMENMGQNQENQVLETVSQLKKEILSFIQPIQTLYGNDYSIAKIFNKISQIFEEFYEKSSGNIVSIFEQNCFLQKEIQQLKQQQMSTQYMEINKIKLLISDLNSKIRYILQIFVNLQQIKQQVFQQIQKMGDNKTASKQIQDLYVNIYNLIQEINEKMGQLQSDFQQSRLMEIQQILPQNLLNQIEYFYVQNQNIKEVFNKNLQKQFIELNSMKKLIKESQIEIYKLAPIQKALIKKQDSKQQEENQKTQFIIQGNGYMVDIIIKLDELEQICGQKSNTKILSEIQNKLQENTQEKLALMERIQQLEINLDKNQEHLYQMTLSNLNFISSQDECKKTQQQIEQKIHLILDNYKKYVGKYAKK</sequence>
<evidence type="ECO:0000256" key="2">
    <source>
        <dbReference type="SAM" id="MobiDB-lite"/>
    </source>
</evidence>
<feature type="coiled-coil region" evidence="1">
    <location>
        <begin position="835"/>
        <end position="869"/>
    </location>
</feature>